<accession>A0ABX1ZAM0</accession>
<dbReference type="EMBL" id="WHOC01000167">
    <property type="protein sequence ID" value="NOU90363.1"/>
    <property type="molecule type" value="Genomic_DNA"/>
</dbReference>
<dbReference type="RefSeq" id="WP_171693152.1">
    <property type="nucleotide sequence ID" value="NZ_WHOC01000167.1"/>
</dbReference>
<dbReference type="PANTHER" id="PTHR30146">
    <property type="entry name" value="LACI-RELATED TRANSCRIPTIONAL REPRESSOR"/>
    <property type="match status" value="1"/>
</dbReference>
<keyword evidence="1" id="KW-0805">Transcription regulation</keyword>
<reference evidence="5 6" key="1">
    <citation type="submission" date="2019-10" db="EMBL/GenBank/DDBJ databases">
        <title>Description of Paenibacillus choica sp. nov.</title>
        <authorList>
            <person name="Carlier A."/>
            <person name="Qi S."/>
        </authorList>
    </citation>
    <scope>NUCLEOTIDE SEQUENCE [LARGE SCALE GENOMIC DNA]</scope>
    <source>
        <strain evidence="5 6">LMG 31460</strain>
    </source>
</reference>
<proteinExistence type="predicted"/>
<dbReference type="Gene3D" id="3.40.50.2300">
    <property type="match status" value="2"/>
</dbReference>
<comment type="caution">
    <text evidence="5">The sequence shown here is derived from an EMBL/GenBank/DDBJ whole genome shotgun (WGS) entry which is preliminary data.</text>
</comment>
<sequence>MSQRPDVCSPALTTVSQNPYEIGYQSAQMIIDMLEGRQVTKQLVLPTELLVRSSVAAPKNKQN</sequence>
<organism evidence="5 6">
    <name type="scientific">Paenibacillus germinis</name>
    <dbReference type="NCBI Taxonomy" id="2654979"/>
    <lineage>
        <taxon>Bacteria</taxon>
        <taxon>Bacillati</taxon>
        <taxon>Bacillota</taxon>
        <taxon>Bacilli</taxon>
        <taxon>Bacillales</taxon>
        <taxon>Paenibacillaceae</taxon>
        <taxon>Paenibacillus</taxon>
    </lineage>
</organism>
<keyword evidence="2" id="KW-0238">DNA-binding</keyword>
<dbReference type="Proteomes" id="UP000658690">
    <property type="component" value="Unassembled WGS sequence"/>
</dbReference>
<gene>
    <name evidence="5" type="ORF">GC102_32185</name>
</gene>
<evidence type="ECO:0000313" key="5">
    <source>
        <dbReference type="EMBL" id="NOU90363.1"/>
    </source>
</evidence>
<evidence type="ECO:0000256" key="1">
    <source>
        <dbReference type="ARBA" id="ARBA00023015"/>
    </source>
</evidence>
<dbReference type="PANTHER" id="PTHR30146:SF109">
    <property type="entry name" value="HTH-TYPE TRANSCRIPTIONAL REGULATOR GALS"/>
    <property type="match status" value="1"/>
</dbReference>
<evidence type="ECO:0000259" key="4">
    <source>
        <dbReference type="Pfam" id="PF13377"/>
    </source>
</evidence>
<protein>
    <recommendedName>
        <fullName evidence="4">Transcriptional regulator LacI/GalR-like sensor domain-containing protein</fullName>
    </recommendedName>
</protein>
<dbReference type="InterPro" id="IPR046335">
    <property type="entry name" value="LacI/GalR-like_sensor"/>
</dbReference>
<dbReference type="InterPro" id="IPR028082">
    <property type="entry name" value="Peripla_BP_I"/>
</dbReference>
<dbReference type="Pfam" id="PF13377">
    <property type="entry name" value="Peripla_BP_3"/>
    <property type="match status" value="1"/>
</dbReference>
<feature type="domain" description="Transcriptional regulator LacI/GalR-like sensor" evidence="4">
    <location>
        <begin position="6"/>
        <end position="55"/>
    </location>
</feature>
<keyword evidence="3" id="KW-0804">Transcription</keyword>
<evidence type="ECO:0000313" key="6">
    <source>
        <dbReference type="Proteomes" id="UP000658690"/>
    </source>
</evidence>
<dbReference type="SUPFAM" id="SSF53822">
    <property type="entry name" value="Periplasmic binding protein-like I"/>
    <property type="match status" value="1"/>
</dbReference>
<evidence type="ECO:0000256" key="3">
    <source>
        <dbReference type="ARBA" id="ARBA00023163"/>
    </source>
</evidence>
<keyword evidence="6" id="KW-1185">Reference proteome</keyword>
<name>A0ABX1ZAM0_9BACL</name>
<evidence type="ECO:0000256" key="2">
    <source>
        <dbReference type="ARBA" id="ARBA00023125"/>
    </source>
</evidence>